<dbReference type="SUPFAM" id="SSF46689">
    <property type="entry name" value="Homeodomain-like"/>
    <property type="match status" value="2"/>
</dbReference>
<dbReference type="GO" id="GO:0043565">
    <property type="term" value="F:sequence-specific DNA binding"/>
    <property type="evidence" value="ECO:0007669"/>
    <property type="project" value="InterPro"/>
</dbReference>
<dbReference type="Pfam" id="PF12852">
    <property type="entry name" value="Cupin_6"/>
    <property type="match status" value="1"/>
</dbReference>
<evidence type="ECO:0000313" key="7">
    <source>
        <dbReference type="Proteomes" id="UP000215199"/>
    </source>
</evidence>
<keyword evidence="7" id="KW-1185">Reference proteome</keyword>
<keyword evidence="1" id="KW-0805">Transcription regulation</keyword>
<evidence type="ECO:0000313" key="6">
    <source>
        <dbReference type="EMBL" id="OXM66333.1"/>
    </source>
</evidence>
<reference evidence="7" key="1">
    <citation type="submission" date="2017-07" db="EMBL/GenBank/DDBJ databases">
        <title>Comparative genome mining reveals phylogenetic distribution patterns of secondary metabolites in Amycolatopsis.</title>
        <authorList>
            <person name="Adamek M."/>
            <person name="Alanjary M."/>
            <person name="Sales-Ortells H."/>
            <person name="Goodfellow M."/>
            <person name="Bull A.T."/>
            <person name="Kalinowski J."/>
            <person name="Ziemert N."/>
        </authorList>
    </citation>
    <scope>NUCLEOTIDE SEQUENCE [LARGE SCALE GENOMIC DNA]</scope>
    <source>
        <strain evidence="7">H5</strain>
    </source>
</reference>
<dbReference type="InterPro" id="IPR018062">
    <property type="entry name" value="HTH_AraC-typ_CS"/>
</dbReference>
<evidence type="ECO:0000256" key="2">
    <source>
        <dbReference type="ARBA" id="ARBA00023125"/>
    </source>
</evidence>
<protein>
    <submittedName>
        <fullName evidence="6">AraC family transcriptional regulator</fullName>
    </submittedName>
</protein>
<dbReference type="InterPro" id="IPR018060">
    <property type="entry name" value="HTH_AraC"/>
</dbReference>
<evidence type="ECO:0000259" key="5">
    <source>
        <dbReference type="PROSITE" id="PS01124"/>
    </source>
</evidence>
<dbReference type="InterPro" id="IPR009057">
    <property type="entry name" value="Homeodomain-like_sf"/>
</dbReference>
<dbReference type="SUPFAM" id="SSF51182">
    <property type="entry name" value="RmlC-like cupins"/>
    <property type="match status" value="1"/>
</dbReference>
<dbReference type="InterPro" id="IPR050204">
    <property type="entry name" value="AraC_XylS_family_regulators"/>
</dbReference>
<proteinExistence type="predicted"/>
<dbReference type="InterPro" id="IPR032783">
    <property type="entry name" value="AraC_lig"/>
</dbReference>
<dbReference type="SMART" id="SM00342">
    <property type="entry name" value="HTH_ARAC"/>
    <property type="match status" value="1"/>
</dbReference>
<feature type="domain" description="HTH araC/xylS-type" evidence="5">
    <location>
        <begin position="205"/>
        <end position="303"/>
    </location>
</feature>
<comment type="caution">
    <text evidence="6">The sequence shown here is derived from an EMBL/GenBank/DDBJ whole genome shotgun (WGS) entry which is preliminary data.</text>
</comment>
<dbReference type="Pfam" id="PF12833">
    <property type="entry name" value="HTH_18"/>
    <property type="match status" value="1"/>
</dbReference>
<dbReference type="GO" id="GO:0003700">
    <property type="term" value="F:DNA-binding transcription factor activity"/>
    <property type="evidence" value="ECO:0007669"/>
    <property type="project" value="InterPro"/>
</dbReference>
<dbReference type="EMBL" id="NMUL01000019">
    <property type="protein sequence ID" value="OXM66333.1"/>
    <property type="molecule type" value="Genomic_DNA"/>
</dbReference>
<dbReference type="PANTHER" id="PTHR46796:SF13">
    <property type="entry name" value="HTH-TYPE TRANSCRIPTIONAL ACTIVATOR RHAS"/>
    <property type="match status" value="1"/>
</dbReference>
<dbReference type="OrthoDB" id="241790at2"/>
<accession>A0A229T5G4</accession>
<dbReference type="PANTHER" id="PTHR46796">
    <property type="entry name" value="HTH-TYPE TRANSCRIPTIONAL ACTIVATOR RHAS-RELATED"/>
    <property type="match status" value="1"/>
</dbReference>
<dbReference type="Gene3D" id="1.10.10.60">
    <property type="entry name" value="Homeodomain-like"/>
    <property type="match status" value="2"/>
</dbReference>
<feature type="region of interest" description="Disordered" evidence="4">
    <location>
        <begin position="293"/>
        <end position="313"/>
    </location>
</feature>
<keyword evidence="3" id="KW-0804">Transcription</keyword>
<evidence type="ECO:0000256" key="1">
    <source>
        <dbReference type="ARBA" id="ARBA00023015"/>
    </source>
</evidence>
<dbReference type="InterPro" id="IPR011051">
    <property type="entry name" value="RmlC_Cupin_sf"/>
</dbReference>
<keyword evidence="2" id="KW-0238">DNA-binding</keyword>
<dbReference type="RefSeq" id="WP_093949146.1">
    <property type="nucleotide sequence ID" value="NZ_NMUL01000019.1"/>
</dbReference>
<name>A0A229T5G4_9PSEU</name>
<evidence type="ECO:0000256" key="4">
    <source>
        <dbReference type="SAM" id="MobiDB-lite"/>
    </source>
</evidence>
<sequence>MDLLGDVLAVSGVRGTVGTRIEAGGKWGMRLDDYPGAAMHAITSGSAWLIVDGAEPRELTTGDVVLLEAGTGHSLGSEPGVTARSCDAAAAARARESGEVITLGTAPARTRLVTIHYDHDPAVRTQVLAALPRLVHVGADVGAACFDDAVRLLGRELAHPQPATAAVLNSLADVLLIQVLRAWLATRPAEQRGTWLGMLADPVVREALERIHREPARPWTATSLASAIAVSRATLARKFPAAIGQSPGAYLTQWRMDLAAVRLRDTDDSVDAVATAVGYTSVPAFSRAFSRTHGDAPGRYRARARTGPGRTPA</sequence>
<dbReference type="PROSITE" id="PS01124">
    <property type="entry name" value="HTH_ARAC_FAMILY_2"/>
    <property type="match status" value="1"/>
</dbReference>
<dbReference type="AlphaFoldDB" id="A0A229T5G4"/>
<dbReference type="Proteomes" id="UP000215199">
    <property type="component" value="Unassembled WGS sequence"/>
</dbReference>
<organism evidence="6 7">
    <name type="scientific">Amycolatopsis vastitatis</name>
    <dbReference type="NCBI Taxonomy" id="1905142"/>
    <lineage>
        <taxon>Bacteria</taxon>
        <taxon>Bacillati</taxon>
        <taxon>Actinomycetota</taxon>
        <taxon>Actinomycetes</taxon>
        <taxon>Pseudonocardiales</taxon>
        <taxon>Pseudonocardiaceae</taxon>
        <taxon>Amycolatopsis</taxon>
    </lineage>
</organism>
<dbReference type="PROSITE" id="PS00041">
    <property type="entry name" value="HTH_ARAC_FAMILY_1"/>
    <property type="match status" value="1"/>
</dbReference>
<evidence type="ECO:0000256" key="3">
    <source>
        <dbReference type="ARBA" id="ARBA00023163"/>
    </source>
</evidence>
<gene>
    <name evidence="6" type="ORF">CF165_20375</name>
</gene>